<dbReference type="PROSITE" id="PS50016">
    <property type="entry name" value="ZF_PHD_2"/>
    <property type="match status" value="2"/>
</dbReference>
<dbReference type="GO" id="GO:0005634">
    <property type="term" value="C:nucleus"/>
    <property type="evidence" value="ECO:0007669"/>
    <property type="project" value="UniProtKB-SubCell"/>
</dbReference>
<comment type="caution">
    <text evidence="13">The sequence shown here is derived from an EMBL/GenBank/DDBJ whole genome shotgun (WGS) entry which is preliminary data.</text>
</comment>
<dbReference type="PROSITE" id="PS01359">
    <property type="entry name" value="ZF_PHD_1"/>
    <property type="match status" value="2"/>
</dbReference>
<keyword evidence="14" id="KW-1185">Reference proteome</keyword>
<dbReference type="SMART" id="SM00501">
    <property type="entry name" value="BRIGHT"/>
    <property type="match status" value="1"/>
</dbReference>
<dbReference type="SMART" id="SM01014">
    <property type="entry name" value="ARID"/>
    <property type="match status" value="1"/>
</dbReference>
<evidence type="ECO:0000256" key="3">
    <source>
        <dbReference type="ARBA" id="ARBA00022771"/>
    </source>
</evidence>
<dbReference type="Pfam" id="PF02928">
    <property type="entry name" value="zf-C5HC2"/>
    <property type="match status" value="1"/>
</dbReference>
<feature type="domain" description="ARID" evidence="10">
    <location>
        <begin position="188"/>
        <end position="283"/>
    </location>
</feature>
<dbReference type="GO" id="GO:0008270">
    <property type="term" value="F:zinc ion binding"/>
    <property type="evidence" value="ECO:0007669"/>
    <property type="project" value="UniProtKB-KW"/>
</dbReference>
<comment type="subcellular location">
    <subcellularLocation>
        <location evidence="1">Nucleus</location>
    </subcellularLocation>
</comment>
<keyword evidence="3 7" id="KW-0863">Zinc-finger</keyword>
<reference evidence="13" key="1">
    <citation type="submission" date="2021-06" db="EMBL/GenBank/DDBJ databases">
        <authorList>
            <person name="Kallberg Y."/>
            <person name="Tangrot J."/>
            <person name="Rosling A."/>
        </authorList>
    </citation>
    <scope>NUCLEOTIDE SEQUENCE</scope>
    <source>
        <strain evidence="13">CL551</strain>
    </source>
</reference>
<accession>A0A9N8VV83</accession>
<evidence type="ECO:0000256" key="5">
    <source>
        <dbReference type="ARBA" id="ARBA00023004"/>
    </source>
</evidence>
<dbReference type="Pfam" id="PF00628">
    <property type="entry name" value="PHD"/>
    <property type="match status" value="1"/>
</dbReference>
<evidence type="ECO:0000259" key="10">
    <source>
        <dbReference type="PROSITE" id="PS51011"/>
    </source>
</evidence>
<feature type="domain" description="JmjC" evidence="12">
    <location>
        <begin position="442"/>
        <end position="608"/>
    </location>
</feature>
<dbReference type="OrthoDB" id="1678912at2759"/>
<feature type="domain" description="PHD-type" evidence="9">
    <location>
        <begin position="853"/>
        <end position="903"/>
    </location>
</feature>
<organism evidence="13 14">
    <name type="scientific">Acaulospora morrowiae</name>
    <dbReference type="NCBI Taxonomy" id="94023"/>
    <lineage>
        <taxon>Eukaryota</taxon>
        <taxon>Fungi</taxon>
        <taxon>Fungi incertae sedis</taxon>
        <taxon>Mucoromycota</taxon>
        <taxon>Glomeromycotina</taxon>
        <taxon>Glomeromycetes</taxon>
        <taxon>Diversisporales</taxon>
        <taxon>Acaulosporaceae</taxon>
        <taxon>Acaulospora</taxon>
    </lineage>
</organism>
<feature type="domain" description="JmjN" evidence="11">
    <location>
        <begin position="123"/>
        <end position="164"/>
    </location>
</feature>
<dbReference type="Proteomes" id="UP000789342">
    <property type="component" value="Unassembled WGS sequence"/>
</dbReference>
<dbReference type="AlphaFoldDB" id="A0A9N8VV83"/>
<dbReference type="InterPro" id="IPR019786">
    <property type="entry name" value="Zinc_finger_PHD-type_CS"/>
</dbReference>
<keyword evidence="4" id="KW-0862">Zinc</keyword>
<dbReference type="Gene3D" id="2.60.120.650">
    <property type="entry name" value="Cupin"/>
    <property type="match status" value="1"/>
</dbReference>
<feature type="compositionally biased region" description="Low complexity" evidence="8">
    <location>
        <begin position="53"/>
        <end position="76"/>
    </location>
</feature>
<dbReference type="InterPro" id="IPR001606">
    <property type="entry name" value="ARID_dom"/>
</dbReference>
<evidence type="ECO:0000256" key="8">
    <source>
        <dbReference type="SAM" id="MobiDB-lite"/>
    </source>
</evidence>
<dbReference type="SMART" id="SM00249">
    <property type="entry name" value="PHD"/>
    <property type="match status" value="2"/>
</dbReference>
<feature type="domain" description="PHD-type" evidence="9">
    <location>
        <begin position="305"/>
        <end position="360"/>
    </location>
</feature>
<dbReference type="GO" id="GO:0006355">
    <property type="term" value="P:regulation of DNA-templated transcription"/>
    <property type="evidence" value="ECO:0007669"/>
    <property type="project" value="TreeGrafter"/>
</dbReference>
<name>A0A9N8VV83_9GLOM</name>
<dbReference type="Gene3D" id="1.10.150.60">
    <property type="entry name" value="ARID DNA-binding domain"/>
    <property type="match status" value="1"/>
</dbReference>
<dbReference type="Pfam" id="PF02375">
    <property type="entry name" value="JmjN"/>
    <property type="match status" value="1"/>
</dbReference>
<dbReference type="SUPFAM" id="SSF57903">
    <property type="entry name" value="FYVE/PHD zinc finger"/>
    <property type="match status" value="2"/>
</dbReference>
<dbReference type="InterPro" id="IPR019787">
    <property type="entry name" value="Znf_PHD-finger"/>
</dbReference>
<dbReference type="InterPro" id="IPR001965">
    <property type="entry name" value="Znf_PHD"/>
</dbReference>
<dbReference type="PROSITE" id="PS51011">
    <property type="entry name" value="ARID"/>
    <property type="match status" value="1"/>
</dbReference>
<protein>
    <submittedName>
        <fullName evidence="13">8655_t:CDS:1</fullName>
    </submittedName>
</protein>
<dbReference type="InterPro" id="IPR004198">
    <property type="entry name" value="Znf_C5HC2"/>
</dbReference>
<evidence type="ECO:0000259" key="12">
    <source>
        <dbReference type="PROSITE" id="PS51184"/>
    </source>
</evidence>
<dbReference type="Pfam" id="PF02373">
    <property type="entry name" value="JmjC"/>
    <property type="match status" value="1"/>
</dbReference>
<evidence type="ECO:0000313" key="14">
    <source>
        <dbReference type="Proteomes" id="UP000789342"/>
    </source>
</evidence>
<feature type="compositionally biased region" description="Basic and acidic residues" evidence="8">
    <location>
        <begin position="26"/>
        <end position="41"/>
    </location>
</feature>
<dbReference type="InterPro" id="IPR013083">
    <property type="entry name" value="Znf_RING/FYVE/PHD"/>
</dbReference>
<dbReference type="GO" id="GO:0003677">
    <property type="term" value="F:DNA binding"/>
    <property type="evidence" value="ECO:0007669"/>
    <property type="project" value="InterPro"/>
</dbReference>
<gene>
    <name evidence="13" type="ORF">AMORRO_LOCUS1406</name>
</gene>
<keyword evidence="5" id="KW-0408">Iron</keyword>
<dbReference type="Pfam" id="PF01388">
    <property type="entry name" value="ARID"/>
    <property type="match status" value="1"/>
</dbReference>
<keyword evidence="6" id="KW-0539">Nucleus</keyword>
<keyword evidence="2" id="KW-0479">Metal-binding</keyword>
<dbReference type="InterPro" id="IPR036431">
    <property type="entry name" value="ARID_dom_sf"/>
</dbReference>
<evidence type="ECO:0000256" key="1">
    <source>
        <dbReference type="ARBA" id="ARBA00004123"/>
    </source>
</evidence>
<dbReference type="PROSITE" id="PS51184">
    <property type="entry name" value="JMJC"/>
    <property type="match status" value="1"/>
</dbReference>
<evidence type="ECO:0000256" key="4">
    <source>
        <dbReference type="ARBA" id="ARBA00022833"/>
    </source>
</evidence>
<dbReference type="SMART" id="SM00545">
    <property type="entry name" value="JmjN"/>
    <property type="match status" value="1"/>
</dbReference>
<evidence type="ECO:0000259" key="9">
    <source>
        <dbReference type="PROSITE" id="PS50016"/>
    </source>
</evidence>
<dbReference type="SUPFAM" id="SSF46774">
    <property type="entry name" value="ARID-like"/>
    <property type="match status" value="1"/>
</dbReference>
<dbReference type="GO" id="GO:0034647">
    <property type="term" value="F:histone H3K4me/H3K4me2/H3K4me3 demethylase activity"/>
    <property type="evidence" value="ECO:0007669"/>
    <property type="project" value="TreeGrafter"/>
</dbReference>
<dbReference type="PANTHER" id="PTHR10694:SF33">
    <property type="entry name" value="LYSINE-SPECIFIC DEMETHYLASE 5"/>
    <property type="match status" value="1"/>
</dbReference>
<dbReference type="EMBL" id="CAJVPV010000523">
    <property type="protein sequence ID" value="CAG8461246.1"/>
    <property type="molecule type" value="Genomic_DNA"/>
</dbReference>
<evidence type="ECO:0000313" key="13">
    <source>
        <dbReference type="EMBL" id="CAG8461246.1"/>
    </source>
</evidence>
<dbReference type="InterPro" id="IPR011011">
    <property type="entry name" value="Znf_FYVE_PHD"/>
</dbReference>
<dbReference type="PANTHER" id="PTHR10694">
    <property type="entry name" value="LYSINE-SPECIFIC DEMETHYLASE"/>
    <property type="match status" value="1"/>
</dbReference>
<evidence type="ECO:0000256" key="2">
    <source>
        <dbReference type="ARBA" id="ARBA00022723"/>
    </source>
</evidence>
<dbReference type="InterPro" id="IPR003349">
    <property type="entry name" value="JmjN"/>
</dbReference>
<evidence type="ECO:0000259" key="11">
    <source>
        <dbReference type="PROSITE" id="PS51183"/>
    </source>
</evidence>
<proteinExistence type="predicted"/>
<evidence type="ECO:0000256" key="7">
    <source>
        <dbReference type="PROSITE-ProRule" id="PRU00146"/>
    </source>
</evidence>
<dbReference type="SUPFAM" id="SSF51197">
    <property type="entry name" value="Clavaminate synthase-like"/>
    <property type="match status" value="1"/>
</dbReference>
<dbReference type="PROSITE" id="PS51183">
    <property type="entry name" value="JMJN"/>
    <property type="match status" value="1"/>
</dbReference>
<dbReference type="SMART" id="SM00558">
    <property type="entry name" value="JmjC"/>
    <property type="match status" value="1"/>
</dbReference>
<dbReference type="Gene3D" id="3.30.40.10">
    <property type="entry name" value="Zinc/RING finger domain, C3HC4 (zinc finger)"/>
    <property type="match status" value="2"/>
</dbReference>
<feature type="region of interest" description="Disordered" evidence="8">
    <location>
        <begin position="1"/>
        <end position="88"/>
    </location>
</feature>
<dbReference type="GO" id="GO:0000785">
    <property type="term" value="C:chromatin"/>
    <property type="evidence" value="ECO:0007669"/>
    <property type="project" value="TreeGrafter"/>
</dbReference>
<dbReference type="CDD" id="cd16100">
    <property type="entry name" value="ARID"/>
    <property type="match status" value="1"/>
</dbReference>
<feature type="compositionally biased region" description="Polar residues" evidence="8">
    <location>
        <begin position="10"/>
        <end position="19"/>
    </location>
</feature>
<evidence type="ECO:0000256" key="6">
    <source>
        <dbReference type="ARBA" id="ARBA00023242"/>
    </source>
</evidence>
<sequence>MAANRHPYNTRMTSQSNSGKMPVFSENHEMISVARKEESQNIKRPNRNNTKGSFSSESSRANSRMDSRVSSNNRSSARIAKSKGKQVVNSNKTVEPLNFSTIRTTYQYKDEVKSSRLYNLPEGKTFYPTWTEFQDPYKYIASITAEGSKYGIIKIIPPEGWKPNFSLDTTRFRFKTRKQKVNTMEGETRAKLNYIEQLQQFHAQQGRPFTRLPQLDKAPIDLHNLAKAVSDRGGPHEVSKNKQWAEVAREIKEGGYSQTCTSASKTIKERYLEFIDPYEKYISEAKQECKKKGRLDLKVDLSQSNDVCAKCGKSIIDVSKDEILSCNGDCEKRFHRECLGIRKDHLNSEAQWNCPMCLFLTGTDYGFEPGDGFTLRDLQKTADSFQQAYLKNHPVPPGVSMEDHIEAEFWRLAHAMDDNTEVYYGADINSTDYGSERDRNDPYSRDPWNLRNLPRLAGSLLHDITPAIPGMMLPWVYVGMAFSAFCWHVEDHYTYSINFMHLGETKTWYGIPSSNAHKFETAAKKLLPELFQHQPDLLTQLTTILNPEKLRQEGVEVCAIDQRPNQFVITFPQAYHAGFNHGLNCNEAVNFALPDWVKFGGESIKFYKEIKRHQVFSHEKLLWDIGVKNAHDYNVVKWLKEPLFEICLKELKLRADVIQNLGLPEPVHVFTDQDAEMVCDYCNGFSYLSALKFKCTKQILCLEHASYSPEICKCGEEKNCHFLQMRIRNHHLKSLMDDFNETYEVASKMIEYFQNDLEKATRLSAEKLEIIHDCVTKSGYDFELADSQQFIDKSLSWFRRLKKVCYKIAMALWPTIYCEIPLGKFDISDFFVKWERRVKSFQTSSDIPPSNQKHYCFCRRPDNFKTMIECDVCHEWYHCECIGIDEEEASSLDVWTCAMCNYGKDRVLKKIRRTVKKLDQLVQATSDFEYILHKSDHLVGIVQIIKSVVGTDEFRIRRATGLGLAISFHDGATRKGRQGGS</sequence>
<dbReference type="InterPro" id="IPR003347">
    <property type="entry name" value="JmjC_dom"/>
</dbReference>